<feature type="signal peptide" evidence="3">
    <location>
        <begin position="1"/>
        <end position="23"/>
    </location>
</feature>
<sequence>MKILVSLQLCLLFSLLFVVTINAQDEANYMSQLLKALTPTPSGWSNNTHHCNWTGIVCQSSQVVAIKLTQWYTP</sequence>
<gene>
    <name evidence="5" type="ORF">MtrunA17_Chr7g0250941</name>
</gene>
<dbReference type="Pfam" id="PF08263">
    <property type="entry name" value="LRRNT_2"/>
    <property type="match status" value="1"/>
</dbReference>
<organism evidence="5">
    <name type="scientific">Medicago truncatula</name>
    <name type="common">Barrel medic</name>
    <name type="synonym">Medicago tribuloides</name>
    <dbReference type="NCBI Taxonomy" id="3880"/>
    <lineage>
        <taxon>Eukaryota</taxon>
        <taxon>Viridiplantae</taxon>
        <taxon>Streptophyta</taxon>
        <taxon>Embryophyta</taxon>
        <taxon>Tracheophyta</taxon>
        <taxon>Spermatophyta</taxon>
        <taxon>Magnoliopsida</taxon>
        <taxon>eudicotyledons</taxon>
        <taxon>Gunneridae</taxon>
        <taxon>Pentapetalae</taxon>
        <taxon>rosids</taxon>
        <taxon>fabids</taxon>
        <taxon>Fabales</taxon>
        <taxon>Fabaceae</taxon>
        <taxon>Papilionoideae</taxon>
        <taxon>50 kb inversion clade</taxon>
        <taxon>NPAAA clade</taxon>
        <taxon>Hologalegina</taxon>
        <taxon>IRL clade</taxon>
        <taxon>Trifolieae</taxon>
        <taxon>Medicago</taxon>
    </lineage>
</organism>
<dbReference type="Gene3D" id="3.80.10.10">
    <property type="entry name" value="Ribonuclease Inhibitor"/>
    <property type="match status" value="1"/>
</dbReference>
<dbReference type="InterPro" id="IPR013210">
    <property type="entry name" value="LRR_N_plant-typ"/>
</dbReference>
<dbReference type="EMBL" id="PSQE01000007">
    <property type="protein sequence ID" value="RHN47252.1"/>
    <property type="molecule type" value="Genomic_DNA"/>
</dbReference>
<proteinExistence type="predicted"/>
<dbReference type="Proteomes" id="UP000265566">
    <property type="component" value="Chromosome 7"/>
</dbReference>
<keyword evidence="3" id="KW-0732">Signal</keyword>
<feature type="domain" description="Leucine-rich repeat-containing N-terminal plant-type" evidence="4">
    <location>
        <begin position="25"/>
        <end position="58"/>
    </location>
</feature>
<evidence type="ECO:0000256" key="3">
    <source>
        <dbReference type="SAM" id="SignalP"/>
    </source>
</evidence>
<name>A0A396H1L6_MEDTR</name>
<evidence type="ECO:0000256" key="1">
    <source>
        <dbReference type="ARBA" id="ARBA00022614"/>
    </source>
</evidence>
<dbReference type="Gramene" id="rna41827">
    <property type="protein sequence ID" value="RHN47252.1"/>
    <property type="gene ID" value="gene41827"/>
</dbReference>
<dbReference type="InterPro" id="IPR032675">
    <property type="entry name" value="LRR_dom_sf"/>
</dbReference>
<dbReference type="AlphaFoldDB" id="A0A396H1L6"/>
<keyword evidence="1" id="KW-0433">Leucine-rich repeat</keyword>
<keyword evidence="2" id="KW-0677">Repeat</keyword>
<evidence type="ECO:0000313" key="5">
    <source>
        <dbReference type="EMBL" id="RHN47252.1"/>
    </source>
</evidence>
<accession>A0A396H1L6</accession>
<reference evidence="5" key="1">
    <citation type="journal article" date="2018" name="Nat. Plants">
        <title>Whole-genome landscape of Medicago truncatula symbiotic genes.</title>
        <authorList>
            <person name="Pecrix Y."/>
            <person name="Gamas P."/>
            <person name="Carrere S."/>
        </authorList>
    </citation>
    <scope>NUCLEOTIDE SEQUENCE</scope>
    <source>
        <tissue evidence="5">Leaves</tissue>
    </source>
</reference>
<evidence type="ECO:0000259" key="4">
    <source>
        <dbReference type="Pfam" id="PF08263"/>
    </source>
</evidence>
<protein>
    <submittedName>
        <fullName evidence="5">Putative leucine-rich repeat-containing, plant-type</fullName>
    </submittedName>
</protein>
<evidence type="ECO:0000256" key="2">
    <source>
        <dbReference type="ARBA" id="ARBA00022737"/>
    </source>
</evidence>
<comment type="caution">
    <text evidence="5">The sequence shown here is derived from an EMBL/GenBank/DDBJ whole genome shotgun (WGS) entry which is preliminary data.</text>
</comment>
<feature type="chain" id="PRO_5017428775" evidence="3">
    <location>
        <begin position="24"/>
        <end position="74"/>
    </location>
</feature>